<keyword evidence="1" id="KW-1185">Reference proteome</keyword>
<accession>A0AA85KLF6</accession>
<evidence type="ECO:0000313" key="1">
    <source>
        <dbReference type="Proteomes" id="UP000050795"/>
    </source>
</evidence>
<name>A0AA85KLF6_TRIRE</name>
<reference evidence="1" key="1">
    <citation type="submission" date="2022-06" db="EMBL/GenBank/DDBJ databases">
        <authorList>
            <person name="Berger JAMES D."/>
            <person name="Berger JAMES D."/>
        </authorList>
    </citation>
    <scope>NUCLEOTIDE SEQUENCE [LARGE SCALE GENOMIC DNA]</scope>
</reference>
<protein>
    <submittedName>
        <fullName evidence="2">Uncharacterized protein</fullName>
    </submittedName>
</protein>
<organism evidence="1 2">
    <name type="scientific">Trichobilharzia regenti</name>
    <name type="common">Nasal bird schistosome</name>
    <dbReference type="NCBI Taxonomy" id="157069"/>
    <lineage>
        <taxon>Eukaryota</taxon>
        <taxon>Metazoa</taxon>
        <taxon>Spiralia</taxon>
        <taxon>Lophotrochozoa</taxon>
        <taxon>Platyhelminthes</taxon>
        <taxon>Trematoda</taxon>
        <taxon>Digenea</taxon>
        <taxon>Strigeidida</taxon>
        <taxon>Schistosomatoidea</taxon>
        <taxon>Schistosomatidae</taxon>
        <taxon>Trichobilharzia</taxon>
    </lineage>
</organism>
<reference evidence="2" key="2">
    <citation type="submission" date="2023-11" db="UniProtKB">
        <authorList>
            <consortium name="WormBaseParasite"/>
        </authorList>
    </citation>
    <scope>IDENTIFICATION</scope>
</reference>
<evidence type="ECO:0000313" key="2">
    <source>
        <dbReference type="WBParaSite" id="TREG1_96250.1"/>
    </source>
</evidence>
<proteinExistence type="predicted"/>
<dbReference type="AlphaFoldDB" id="A0AA85KLF6"/>
<dbReference type="Proteomes" id="UP000050795">
    <property type="component" value="Unassembled WGS sequence"/>
</dbReference>
<sequence length="114" mass="12780">MHDVTQQSLRLISNLSPFPSAYSLGNRSLVDSLYCQTSLLPILSYLPTILSSVSMQLRWLIHVLRMPSHHLPRQWAMLADIGSGWKRVSGGQTKTWLHQSMKSTRVSLSCLGSS</sequence>
<dbReference type="WBParaSite" id="TREG1_96250.1">
    <property type="protein sequence ID" value="TREG1_96250.1"/>
    <property type="gene ID" value="TREG1_96250"/>
</dbReference>